<dbReference type="SMART" id="SM00028">
    <property type="entry name" value="TPR"/>
    <property type="match status" value="2"/>
</dbReference>
<dbReference type="InterPro" id="IPR019734">
    <property type="entry name" value="TPR_rpt"/>
</dbReference>
<evidence type="ECO:0000256" key="1">
    <source>
        <dbReference type="PROSITE-ProRule" id="PRU00339"/>
    </source>
</evidence>
<evidence type="ECO:0000313" key="2">
    <source>
        <dbReference type="EMBL" id="MBN4067096.1"/>
    </source>
</evidence>
<sequence>MFRLSTLLFVFSSSLFFLPGAYSAYVLENGSLVHVDQLATMPFEKHYNAAISALEEKSWIEAQRHLAIIQRNFPDESKRQDLQYYLGKSYYHLGKYDLANERLSEYLKGTKSSQYFIEALKLKFFIAEQFKNGAKKHMFGTSQLPKWVDAKEDALDIYDEIIASIPSHPLAAESFYAKGELLLAQKEYREGVDTLQQLVKRFPQHKLTPKGFLLIAQHYYEQSKKEANNPDLLALGEINIRKFREQFPKDTRVLQAEKLLHAMKEFFAQGMYETGQFYERKKEKTASIVYYHNTIKQFPKTEAAKAAQQRINILSKTASQAKKTNNG</sequence>
<keyword evidence="3" id="KW-1185">Reference proteome</keyword>
<proteinExistence type="predicted"/>
<dbReference type="EMBL" id="JAFITR010000064">
    <property type="protein sequence ID" value="MBN4067096.1"/>
    <property type="molecule type" value="Genomic_DNA"/>
</dbReference>
<dbReference type="Proteomes" id="UP000722121">
    <property type="component" value="Unassembled WGS sequence"/>
</dbReference>
<evidence type="ECO:0000313" key="3">
    <source>
        <dbReference type="Proteomes" id="UP000722121"/>
    </source>
</evidence>
<feature type="repeat" description="TPR" evidence="1">
    <location>
        <begin position="172"/>
        <end position="205"/>
    </location>
</feature>
<organism evidence="2 3">
    <name type="scientific">Simkania negevensis</name>
    <dbReference type="NCBI Taxonomy" id="83561"/>
    <lineage>
        <taxon>Bacteria</taxon>
        <taxon>Pseudomonadati</taxon>
        <taxon>Chlamydiota</taxon>
        <taxon>Chlamydiia</taxon>
        <taxon>Parachlamydiales</taxon>
        <taxon>Simkaniaceae</taxon>
        <taxon>Simkania</taxon>
    </lineage>
</organism>
<dbReference type="PROSITE" id="PS50005">
    <property type="entry name" value="TPR"/>
    <property type="match status" value="1"/>
</dbReference>
<keyword evidence="1" id="KW-0802">TPR repeat</keyword>
<accession>A0ABS3ARZ5</accession>
<dbReference type="Gene3D" id="1.25.40.10">
    <property type="entry name" value="Tetratricopeptide repeat domain"/>
    <property type="match status" value="2"/>
</dbReference>
<comment type="caution">
    <text evidence="2">The sequence shown here is derived from an EMBL/GenBank/DDBJ whole genome shotgun (WGS) entry which is preliminary data.</text>
</comment>
<protein>
    <submittedName>
        <fullName evidence="2">Outer membrane protein assembly factor BamD</fullName>
    </submittedName>
</protein>
<dbReference type="InterPro" id="IPR011990">
    <property type="entry name" value="TPR-like_helical_dom_sf"/>
</dbReference>
<name>A0ABS3ARZ5_9BACT</name>
<reference evidence="2 3" key="1">
    <citation type="submission" date="2021-02" db="EMBL/GenBank/DDBJ databases">
        <title>Activity-based single-cell genomes from oceanic crustal fluid captures similar information to metagenomic and metatranscriptomic surveys with orders of magnitude less sampling.</title>
        <authorList>
            <person name="D'Angelo T.S."/>
            <person name="Orcutt B.N."/>
        </authorList>
    </citation>
    <scope>NUCLEOTIDE SEQUENCE [LARGE SCALE GENOMIC DNA]</scope>
    <source>
        <strain evidence="2">AH-315-G07</strain>
    </source>
</reference>
<dbReference type="SUPFAM" id="SSF48452">
    <property type="entry name" value="TPR-like"/>
    <property type="match status" value="1"/>
</dbReference>
<dbReference type="Pfam" id="PF13174">
    <property type="entry name" value="TPR_6"/>
    <property type="match status" value="2"/>
</dbReference>
<gene>
    <name evidence="2" type="primary">bamD</name>
    <name evidence="2" type="ORF">JYU14_03330</name>
</gene>